<organism evidence="4">
    <name type="scientific">Gongylonema pulchrum</name>
    <dbReference type="NCBI Taxonomy" id="637853"/>
    <lineage>
        <taxon>Eukaryota</taxon>
        <taxon>Metazoa</taxon>
        <taxon>Ecdysozoa</taxon>
        <taxon>Nematoda</taxon>
        <taxon>Chromadorea</taxon>
        <taxon>Rhabditida</taxon>
        <taxon>Spirurina</taxon>
        <taxon>Spiruromorpha</taxon>
        <taxon>Spiruroidea</taxon>
        <taxon>Gongylonematidae</taxon>
        <taxon>Gongylonema</taxon>
    </lineage>
</organism>
<gene>
    <name evidence="2" type="ORF">GPUH_LOCUS14104</name>
</gene>
<dbReference type="InterPro" id="IPR039527">
    <property type="entry name" value="PIGG/GPI7"/>
</dbReference>
<feature type="transmembrane region" description="Helical" evidence="1">
    <location>
        <begin position="7"/>
        <end position="28"/>
    </location>
</feature>
<sequence length="209" mass="23250">MLCAGNVCWPLLCVLQVTAVVIFALGFFTKGLRSPATNGTTQELRGFEGCPKSLVKKPSAEGPGSTKMVIVLIDAWQEQFFFNRQEMRFLRQITLDGAALAFTAHVQTPTVTMPRIKALTAGVVPSFADIVLNFATTSISNDNIIDQLKGNGYRLTFCGDETWLQLFPGRFDNHSVGTASFYVNDYKELNGRSVTRRVSIVFWDLRKKQ</sequence>
<dbReference type="GO" id="GO:0051267">
    <property type="term" value="F:CP2 mannose-ethanolamine phosphotransferase activity"/>
    <property type="evidence" value="ECO:0007669"/>
    <property type="project" value="TreeGrafter"/>
</dbReference>
<dbReference type="GO" id="GO:0005789">
    <property type="term" value="C:endoplasmic reticulum membrane"/>
    <property type="evidence" value="ECO:0007669"/>
    <property type="project" value="TreeGrafter"/>
</dbReference>
<evidence type="ECO:0000313" key="3">
    <source>
        <dbReference type="Proteomes" id="UP000271098"/>
    </source>
</evidence>
<dbReference type="Proteomes" id="UP000271098">
    <property type="component" value="Unassembled WGS sequence"/>
</dbReference>
<protein>
    <submittedName>
        <fullName evidence="4">Sulfatase domain-containing protein</fullName>
    </submittedName>
</protein>
<dbReference type="GO" id="GO:0006506">
    <property type="term" value="P:GPI anchor biosynthetic process"/>
    <property type="evidence" value="ECO:0007669"/>
    <property type="project" value="InterPro"/>
</dbReference>
<dbReference type="AlphaFoldDB" id="A0A183DZG3"/>
<dbReference type="Gene3D" id="3.40.720.10">
    <property type="entry name" value="Alkaline Phosphatase, subunit A"/>
    <property type="match status" value="1"/>
</dbReference>
<keyword evidence="1" id="KW-1133">Transmembrane helix</keyword>
<dbReference type="InterPro" id="IPR017850">
    <property type="entry name" value="Alkaline_phosphatase_core_sf"/>
</dbReference>
<dbReference type="PANTHER" id="PTHR23072">
    <property type="entry name" value="PHOSPHATIDYLINOSITOL GLYCAN-RELATED"/>
    <property type="match status" value="1"/>
</dbReference>
<name>A0A183DZG3_9BILA</name>
<proteinExistence type="predicted"/>
<keyword evidence="1" id="KW-0812">Transmembrane</keyword>
<dbReference type="PANTHER" id="PTHR23072:SF0">
    <property type="entry name" value="GPI ETHANOLAMINE PHOSPHATE TRANSFERASE 2"/>
    <property type="match status" value="1"/>
</dbReference>
<reference evidence="2 3" key="2">
    <citation type="submission" date="2018-11" db="EMBL/GenBank/DDBJ databases">
        <authorList>
            <consortium name="Pathogen Informatics"/>
        </authorList>
    </citation>
    <scope>NUCLEOTIDE SEQUENCE [LARGE SCALE GENOMIC DNA]</scope>
</reference>
<dbReference type="EMBL" id="UYRT01080891">
    <property type="protein sequence ID" value="VDN23570.1"/>
    <property type="molecule type" value="Genomic_DNA"/>
</dbReference>
<accession>A0A183DZG3</accession>
<reference evidence="4" key="1">
    <citation type="submission" date="2016-06" db="UniProtKB">
        <authorList>
            <consortium name="WormBaseParasite"/>
        </authorList>
    </citation>
    <scope>IDENTIFICATION</scope>
</reference>
<evidence type="ECO:0000313" key="2">
    <source>
        <dbReference type="EMBL" id="VDN23570.1"/>
    </source>
</evidence>
<evidence type="ECO:0000313" key="4">
    <source>
        <dbReference type="WBParaSite" id="GPUH_0001411901-mRNA-1"/>
    </source>
</evidence>
<evidence type="ECO:0000256" key="1">
    <source>
        <dbReference type="SAM" id="Phobius"/>
    </source>
</evidence>
<dbReference type="WBParaSite" id="GPUH_0001411901-mRNA-1">
    <property type="protein sequence ID" value="GPUH_0001411901-mRNA-1"/>
    <property type="gene ID" value="GPUH_0001411901"/>
</dbReference>
<dbReference type="SUPFAM" id="SSF53649">
    <property type="entry name" value="Alkaline phosphatase-like"/>
    <property type="match status" value="1"/>
</dbReference>
<keyword evidence="3" id="KW-1185">Reference proteome</keyword>
<dbReference type="OrthoDB" id="272139at2759"/>
<keyword evidence="1" id="KW-0472">Membrane</keyword>